<dbReference type="FunFam" id="3.40.50.1100:FF:000005">
    <property type="entry name" value="Threonine dehydratase catabolic"/>
    <property type="match status" value="1"/>
</dbReference>
<dbReference type="InterPro" id="IPR000634">
    <property type="entry name" value="Ser/Thr_deHydtase_PyrdxlP-BS"/>
</dbReference>
<dbReference type="Pfam" id="PF00291">
    <property type="entry name" value="PALP"/>
    <property type="match status" value="1"/>
</dbReference>
<feature type="domain" description="Tryptophan synthase beta chain-like PALP" evidence="13">
    <location>
        <begin position="18"/>
        <end position="300"/>
    </location>
</feature>
<protein>
    <recommendedName>
        <fullName evidence="7">threonine ammonia-lyase</fullName>
        <ecNumber evidence="7">4.3.1.19</ecNumber>
    </recommendedName>
    <alternativeName>
        <fullName evidence="12">Threonine deaminase</fullName>
    </alternativeName>
</protein>
<keyword evidence="8" id="KW-0460">Magnesium</keyword>
<evidence type="ECO:0000256" key="5">
    <source>
        <dbReference type="ARBA" id="ARBA00001946"/>
    </source>
</evidence>
<evidence type="ECO:0000256" key="6">
    <source>
        <dbReference type="ARBA" id="ARBA00010869"/>
    </source>
</evidence>
<evidence type="ECO:0000313" key="14">
    <source>
        <dbReference type="EMBL" id="SIT83941.1"/>
    </source>
</evidence>
<dbReference type="CDD" id="cd01562">
    <property type="entry name" value="Thr-dehyd"/>
    <property type="match status" value="1"/>
</dbReference>
<comment type="cofactor">
    <cofactor evidence="2">
        <name>Ca(2+)</name>
        <dbReference type="ChEBI" id="CHEBI:29108"/>
    </cofactor>
</comment>
<evidence type="ECO:0000256" key="10">
    <source>
        <dbReference type="ARBA" id="ARBA00023239"/>
    </source>
</evidence>
<dbReference type="GO" id="GO:0030378">
    <property type="term" value="F:serine racemase activity"/>
    <property type="evidence" value="ECO:0007669"/>
    <property type="project" value="TreeGrafter"/>
</dbReference>
<dbReference type="FunFam" id="3.40.50.1100:FF:000007">
    <property type="entry name" value="L-threonine dehydratase catabolic TdcB"/>
    <property type="match status" value="1"/>
</dbReference>
<evidence type="ECO:0000256" key="12">
    <source>
        <dbReference type="ARBA" id="ARBA00031427"/>
    </source>
</evidence>
<evidence type="ECO:0000256" key="4">
    <source>
        <dbReference type="ARBA" id="ARBA00001936"/>
    </source>
</evidence>
<dbReference type="RefSeq" id="WP_076757994.1">
    <property type="nucleotide sequence ID" value="NZ_FTPL01000002.1"/>
</dbReference>
<dbReference type="InterPro" id="IPR001926">
    <property type="entry name" value="TrpB-like_PALP"/>
</dbReference>
<comment type="cofactor">
    <cofactor evidence="5">
        <name>Mg(2+)</name>
        <dbReference type="ChEBI" id="CHEBI:18420"/>
    </cofactor>
</comment>
<dbReference type="STRING" id="550447.SAMN05428946_1669"/>
<comment type="function">
    <text evidence="11">Catalyzes the anaerobic formation of alpha-ketobutyrate and ammonia from threonine in a two-step reaction. The first step involved a dehydration of threonine and a production of enamine intermediates (aminocrotonate), which tautomerizes to its imine form (iminobutyrate). Both intermediates are unstable and short-lived. The second step is the nonenzymatic hydrolysis of the enamine/imine intermediates to form 2-ketobutyrate and free ammonia. In the low water environment of the cell, the second step is accelerated by RidA.</text>
</comment>
<dbReference type="GO" id="GO:0018114">
    <property type="term" value="F:threonine racemase activity"/>
    <property type="evidence" value="ECO:0007669"/>
    <property type="project" value="TreeGrafter"/>
</dbReference>
<comment type="cofactor">
    <cofactor evidence="4">
        <name>Mn(2+)</name>
        <dbReference type="ChEBI" id="CHEBI:29035"/>
    </cofactor>
</comment>
<evidence type="ECO:0000256" key="9">
    <source>
        <dbReference type="ARBA" id="ARBA00022898"/>
    </source>
</evidence>
<sequence length="315" mass="32506">MIGLTEIQTAAREIGGMVHRTPVLTSERLDKLAGGDVFLKAEHLQKTGSFKIRGATFKVLNASREGAEHAVAASSGNHGQAVARAAALQGMRSTVVVPEDASPAKVSAIEAYGGRIVRCGHTSAERIPEARRIAREEGGVYIPPYDDPMIMAGQGTVGLEILEQVPGCTAIYVPVGGGGLISGILSAVKQTRPDVKVFGVEPESADDTRRSLASGERTAIGPTLTIADGLRTTIPGELTFPILMEALDGLITVPDSAIREAMVLMFQGMKQVVEPSGATALAGLLASGGTGDTGKRVAVLSGGNIAPADYAGLIS</sequence>
<evidence type="ECO:0000256" key="1">
    <source>
        <dbReference type="ARBA" id="ARBA00001274"/>
    </source>
</evidence>
<dbReference type="EMBL" id="FTPL01000002">
    <property type="protein sequence ID" value="SIT83941.1"/>
    <property type="molecule type" value="Genomic_DNA"/>
</dbReference>
<dbReference type="Proteomes" id="UP000187550">
    <property type="component" value="Unassembled WGS sequence"/>
</dbReference>
<evidence type="ECO:0000313" key="15">
    <source>
        <dbReference type="Proteomes" id="UP000187550"/>
    </source>
</evidence>
<name>A0A1U7PK53_9BACI</name>
<comment type="catalytic activity">
    <reaction evidence="1">
        <text>L-threonine = 2-oxobutanoate + NH4(+)</text>
        <dbReference type="Rhea" id="RHEA:22108"/>
        <dbReference type="ChEBI" id="CHEBI:16763"/>
        <dbReference type="ChEBI" id="CHEBI:28938"/>
        <dbReference type="ChEBI" id="CHEBI:57926"/>
        <dbReference type="EC" id="4.3.1.19"/>
    </reaction>
</comment>
<dbReference type="GO" id="GO:0003941">
    <property type="term" value="F:L-serine ammonia-lyase activity"/>
    <property type="evidence" value="ECO:0007669"/>
    <property type="project" value="TreeGrafter"/>
</dbReference>
<evidence type="ECO:0000256" key="11">
    <source>
        <dbReference type="ARBA" id="ARBA00025527"/>
    </source>
</evidence>
<evidence type="ECO:0000256" key="8">
    <source>
        <dbReference type="ARBA" id="ARBA00022842"/>
    </source>
</evidence>
<dbReference type="GO" id="GO:0030170">
    <property type="term" value="F:pyridoxal phosphate binding"/>
    <property type="evidence" value="ECO:0007669"/>
    <property type="project" value="InterPro"/>
</dbReference>
<dbReference type="GO" id="GO:0005524">
    <property type="term" value="F:ATP binding"/>
    <property type="evidence" value="ECO:0007669"/>
    <property type="project" value="TreeGrafter"/>
</dbReference>
<comment type="similarity">
    <text evidence="6">Belongs to the serine/threonine dehydratase family.</text>
</comment>
<dbReference type="Gene3D" id="3.40.50.1100">
    <property type="match status" value="2"/>
</dbReference>
<keyword evidence="15" id="KW-1185">Reference proteome</keyword>
<evidence type="ECO:0000259" key="13">
    <source>
        <dbReference type="Pfam" id="PF00291"/>
    </source>
</evidence>
<dbReference type="EC" id="4.3.1.19" evidence="7"/>
<dbReference type="SUPFAM" id="SSF53686">
    <property type="entry name" value="Tryptophan synthase beta subunit-like PLP-dependent enzymes"/>
    <property type="match status" value="1"/>
</dbReference>
<dbReference type="PANTHER" id="PTHR43050:SF1">
    <property type="entry name" value="SERINE RACEMASE"/>
    <property type="match status" value="1"/>
</dbReference>
<reference evidence="15" key="1">
    <citation type="submission" date="2017-01" db="EMBL/GenBank/DDBJ databases">
        <authorList>
            <person name="Varghese N."/>
            <person name="Submissions S."/>
        </authorList>
    </citation>
    <scope>NUCLEOTIDE SEQUENCE [LARGE SCALE GENOMIC DNA]</scope>
    <source>
        <strain evidence="15">MNA4</strain>
    </source>
</reference>
<dbReference type="GO" id="GO:0004794">
    <property type="term" value="F:threonine deaminase activity"/>
    <property type="evidence" value="ECO:0007669"/>
    <property type="project" value="UniProtKB-EC"/>
</dbReference>
<comment type="cofactor">
    <cofactor evidence="3">
        <name>pyridoxal 5'-phosphate</name>
        <dbReference type="ChEBI" id="CHEBI:597326"/>
    </cofactor>
</comment>
<evidence type="ECO:0000256" key="7">
    <source>
        <dbReference type="ARBA" id="ARBA00012096"/>
    </source>
</evidence>
<dbReference type="PROSITE" id="PS00165">
    <property type="entry name" value="DEHYDRATASE_SER_THR"/>
    <property type="match status" value="1"/>
</dbReference>
<keyword evidence="10" id="KW-0456">Lyase</keyword>
<organism evidence="14 15">
    <name type="scientific">Edaphobacillus lindanitolerans</name>
    <dbReference type="NCBI Taxonomy" id="550447"/>
    <lineage>
        <taxon>Bacteria</taxon>
        <taxon>Bacillati</taxon>
        <taxon>Bacillota</taxon>
        <taxon>Bacilli</taxon>
        <taxon>Bacillales</taxon>
        <taxon>Bacillaceae</taxon>
        <taxon>Edaphobacillus</taxon>
    </lineage>
</organism>
<proteinExistence type="inferred from homology"/>
<accession>A0A1U7PK53</accession>
<evidence type="ECO:0000256" key="2">
    <source>
        <dbReference type="ARBA" id="ARBA00001913"/>
    </source>
</evidence>
<dbReference type="PANTHER" id="PTHR43050">
    <property type="entry name" value="SERINE / THREONINE RACEMASE FAMILY MEMBER"/>
    <property type="match status" value="1"/>
</dbReference>
<dbReference type="GO" id="GO:0070179">
    <property type="term" value="P:D-serine biosynthetic process"/>
    <property type="evidence" value="ECO:0007669"/>
    <property type="project" value="TreeGrafter"/>
</dbReference>
<evidence type="ECO:0000256" key="3">
    <source>
        <dbReference type="ARBA" id="ARBA00001933"/>
    </source>
</evidence>
<keyword evidence="9" id="KW-0663">Pyridoxal phosphate</keyword>
<gene>
    <name evidence="14" type="ORF">SAMN05428946_1669</name>
</gene>
<dbReference type="OrthoDB" id="9811476at2"/>
<dbReference type="GO" id="GO:0000287">
    <property type="term" value="F:magnesium ion binding"/>
    <property type="evidence" value="ECO:0007669"/>
    <property type="project" value="TreeGrafter"/>
</dbReference>
<dbReference type="AlphaFoldDB" id="A0A1U7PK53"/>
<dbReference type="InterPro" id="IPR036052">
    <property type="entry name" value="TrpB-like_PALP_sf"/>
</dbReference>